<gene>
    <name evidence="2" type="ORF">IAS62_002367</name>
</gene>
<dbReference type="EMBL" id="CP143809">
    <property type="protein sequence ID" value="WVO21063.1"/>
    <property type="molecule type" value="Genomic_DNA"/>
</dbReference>
<feature type="region of interest" description="Disordered" evidence="1">
    <location>
        <begin position="81"/>
        <end position="102"/>
    </location>
</feature>
<sequence length="102" mass="11517">MPPKTNSSFISTPAYSRVARARRREQEKLRKEEEAVRPGRELGNDTASSGNKNDPIENSVEIQTMLERSIKGAKAFDRAASRMRLKSRSTPRHLSKNSVMLC</sequence>
<reference evidence="2 3" key="1">
    <citation type="submission" date="2024-01" db="EMBL/GenBank/DDBJ databases">
        <title>Comparative genomics of Cryptococcus and Kwoniella reveals pathogenesis evolution and contrasting modes of karyotype evolution via chromosome fusion or intercentromeric recombination.</title>
        <authorList>
            <person name="Coelho M.A."/>
            <person name="David-Palma M."/>
            <person name="Shea T."/>
            <person name="Bowers K."/>
            <person name="McGinley-Smith S."/>
            <person name="Mohammad A.W."/>
            <person name="Gnirke A."/>
            <person name="Yurkov A.M."/>
            <person name="Nowrousian M."/>
            <person name="Sun S."/>
            <person name="Cuomo C.A."/>
            <person name="Heitman J."/>
        </authorList>
    </citation>
    <scope>NUCLEOTIDE SEQUENCE [LARGE SCALE GENOMIC DNA]</scope>
    <source>
        <strain evidence="2 3">7685027</strain>
    </source>
</reference>
<evidence type="ECO:0000313" key="2">
    <source>
        <dbReference type="EMBL" id="WVO21063.1"/>
    </source>
</evidence>
<evidence type="ECO:0000313" key="3">
    <source>
        <dbReference type="Proteomes" id="UP001432216"/>
    </source>
</evidence>
<dbReference type="RefSeq" id="XP_064720302.1">
    <property type="nucleotide sequence ID" value="XM_064864230.1"/>
</dbReference>
<organism evidence="2 3">
    <name type="scientific">Cryptococcus decagattii</name>
    <dbReference type="NCBI Taxonomy" id="1859122"/>
    <lineage>
        <taxon>Eukaryota</taxon>
        <taxon>Fungi</taxon>
        <taxon>Dikarya</taxon>
        <taxon>Basidiomycota</taxon>
        <taxon>Agaricomycotina</taxon>
        <taxon>Tremellomycetes</taxon>
        <taxon>Tremellales</taxon>
        <taxon>Cryptococcaceae</taxon>
        <taxon>Cryptococcus</taxon>
        <taxon>Cryptococcus gattii species complex</taxon>
    </lineage>
</organism>
<dbReference type="GeneID" id="89989140"/>
<evidence type="ECO:0000256" key="1">
    <source>
        <dbReference type="SAM" id="MobiDB-lite"/>
    </source>
</evidence>
<keyword evidence="3" id="KW-1185">Reference proteome</keyword>
<evidence type="ECO:0008006" key="4">
    <source>
        <dbReference type="Google" id="ProtNLM"/>
    </source>
</evidence>
<feature type="compositionally biased region" description="Basic and acidic residues" evidence="1">
    <location>
        <begin position="24"/>
        <end position="43"/>
    </location>
</feature>
<dbReference type="Proteomes" id="UP001432216">
    <property type="component" value="Chromosome 4"/>
</dbReference>
<feature type="region of interest" description="Disordered" evidence="1">
    <location>
        <begin position="1"/>
        <end position="58"/>
    </location>
</feature>
<accession>A0ABZ2AV53</accession>
<protein>
    <recommendedName>
        <fullName evidence="4">IBB domain-containing protein</fullName>
    </recommendedName>
</protein>
<proteinExistence type="predicted"/>
<feature type="compositionally biased region" description="Basic residues" evidence="1">
    <location>
        <begin position="81"/>
        <end position="95"/>
    </location>
</feature>
<name>A0ABZ2AV53_9TREE</name>
<feature type="compositionally biased region" description="Polar residues" evidence="1">
    <location>
        <begin position="1"/>
        <end position="14"/>
    </location>
</feature>